<sequence>MDVTELTFHQIAHELLKKEVEVVTLQGNFVGRLLEVGRDVIVLESRGRMRERVLAIRIETIVAIFRVENFAPRGPFGFNPSEVESESHHEESSSH</sequence>
<reference evidence="1 2" key="1">
    <citation type="submission" date="2017-11" db="EMBL/GenBank/DDBJ databases">
        <title>Comparitive Functional Genomics of Dry Heat Resistant strains isolated from the Viking Spacecraft.</title>
        <authorList>
            <person name="Seuylemezian A."/>
            <person name="Cooper K."/>
            <person name="Vaishampayan P."/>
        </authorList>
    </citation>
    <scope>NUCLEOTIDE SEQUENCE [LARGE SCALE GENOMIC DNA]</scope>
    <source>
        <strain evidence="1 2">V32-6</strain>
    </source>
</reference>
<dbReference type="AlphaFoldDB" id="A0A2N5HNN8"/>
<protein>
    <recommendedName>
        <fullName evidence="3">DUF2642 domain-containing protein</fullName>
    </recommendedName>
</protein>
<evidence type="ECO:0008006" key="3">
    <source>
        <dbReference type="Google" id="ProtNLM"/>
    </source>
</evidence>
<comment type="caution">
    <text evidence="1">The sequence shown here is derived from an EMBL/GenBank/DDBJ whole genome shotgun (WGS) entry which is preliminary data.</text>
</comment>
<dbReference type="EMBL" id="PGVE01000028">
    <property type="protein sequence ID" value="PLS07133.1"/>
    <property type="molecule type" value="Genomic_DNA"/>
</dbReference>
<name>A0A2N5HNN8_9BACI</name>
<accession>A0A2N5HNN8</accession>
<gene>
    <name evidence="1" type="ORF">CVD27_05485</name>
</gene>
<organism evidence="1 2">
    <name type="scientific">Neobacillus cucumis</name>
    <dbReference type="NCBI Taxonomy" id="1740721"/>
    <lineage>
        <taxon>Bacteria</taxon>
        <taxon>Bacillati</taxon>
        <taxon>Bacillota</taxon>
        <taxon>Bacilli</taxon>
        <taxon>Bacillales</taxon>
        <taxon>Bacillaceae</taxon>
        <taxon>Neobacillus</taxon>
    </lineage>
</organism>
<evidence type="ECO:0000313" key="1">
    <source>
        <dbReference type="EMBL" id="PLS07133.1"/>
    </source>
</evidence>
<dbReference type="Proteomes" id="UP000234950">
    <property type="component" value="Unassembled WGS sequence"/>
</dbReference>
<proteinExistence type="predicted"/>
<dbReference type="OrthoDB" id="2887402at2"/>
<keyword evidence="2" id="KW-1185">Reference proteome</keyword>
<evidence type="ECO:0000313" key="2">
    <source>
        <dbReference type="Proteomes" id="UP000234950"/>
    </source>
</evidence>